<evidence type="ECO:0000256" key="7">
    <source>
        <dbReference type="ARBA" id="ARBA00042026"/>
    </source>
</evidence>
<evidence type="ECO:0000256" key="9">
    <source>
        <dbReference type="ARBA" id="ARBA00047325"/>
    </source>
</evidence>
<comment type="catalytic activity">
    <reaction evidence="9">
        <text>prostaglandin E1 + NAD(+) = 15-oxoprostaglandin E1 + NADH + H(+)</text>
        <dbReference type="Rhea" id="RHEA:16477"/>
        <dbReference type="ChEBI" id="CHEBI:15378"/>
        <dbReference type="ChEBI" id="CHEBI:57397"/>
        <dbReference type="ChEBI" id="CHEBI:57401"/>
        <dbReference type="ChEBI" id="CHEBI:57540"/>
        <dbReference type="ChEBI" id="CHEBI:57945"/>
    </reaction>
    <physiologicalReaction direction="left-to-right" evidence="9">
        <dbReference type="Rhea" id="RHEA:16478"/>
    </physiologicalReaction>
</comment>
<comment type="catalytic activity">
    <reaction evidence="18">
        <text>prostaglandin E2 + NAD(+) = 15-oxoprostaglandin E2 + NADH + H(+)</text>
        <dbReference type="Rhea" id="RHEA:11876"/>
        <dbReference type="ChEBI" id="CHEBI:15378"/>
        <dbReference type="ChEBI" id="CHEBI:57400"/>
        <dbReference type="ChEBI" id="CHEBI:57540"/>
        <dbReference type="ChEBI" id="CHEBI:57945"/>
        <dbReference type="ChEBI" id="CHEBI:606564"/>
        <dbReference type="EC" id="1.1.1.141"/>
    </reaction>
    <physiologicalReaction direction="left-to-right" evidence="18">
        <dbReference type="Rhea" id="RHEA:11877"/>
    </physiologicalReaction>
</comment>
<evidence type="ECO:0000256" key="11">
    <source>
        <dbReference type="ARBA" id="ARBA00048008"/>
    </source>
</evidence>
<dbReference type="InterPro" id="IPR036291">
    <property type="entry name" value="NAD(P)-bd_dom_sf"/>
</dbReference>
<comment type="catalytic activity">
    <reaction evidence="17">
        <text>prostaglandin A1 + NAD(+) = 15-oxo-prostaglandin A1 + NADH + H(+)</text>
        <dbReference type="Rhea" id="RHEA:41263"/>
        <dbReference type="ChEBI" id="CHEBI:15378"/>
        <dbReference type="ChEBI" id="CHEBI:57398"/>
        <dbReference type="ChEBI" id="CHEBI:57540"/>
        <dbReference type="ChEBI" id="CHEBI:57945"/>
        <dbReference type="ChEBI" id="CHEBI:85072"/>
    </reaction>
    <physiologicalReaction direction="left-to-right" evidence="17">
        <dbReference type="Rhea" id="RHEA:41264"/>
    </physiologicalReaction>
</comment>
<dbReference type="InterPro" id="IPR002347">
    <property type="entry name" value="SDR_fam"/>
</dbReference>
<evidence type="ECO:0000256" key="5">
    <source>
        <dbReference type="ARBA" id="ARBA00040276"/>
    </source>
</evidence>
<keyword evidence="2" id="KW-0560">Oxidoreductase</keyword>
<evidence type="ECO:0000256" key="16">
    <source>
        <dbReference type="ARBA" id="ARBA00048535"/>
    </source>
</evidence>
<comment type="catalytic activity">
    <reaction evidence="19">
        <text>resolvin D2 + NAD(+) = 16-oxoresolvin D2 + NADH + H(+)</text>
        <dbReference type="Rhea" id="RHEA:53588"/>
        <dbReference type="ChEBI" id="CHEBI:15378"/>
        <dbReference type="ChEBI" id="CHEBI:57540"/>
        <dbReference type="ChEBI" id="CHEBI:57945"/>
        <dbReference type="ChEBI" id="CHEBI:133367"/>
        <dbReference type="ChEBI" id="CHEBI:137498"/>
    </reaction>
    <physiologicalReaction direction="left-to-right" evidence="19">
        <dbReference type="Rhea" id="RHEA:53589"/>
    </physiologicalReaction>
</comment>
<name>A0ABR1B3Q9_POLSC</name>
<reference evidence="23 24" key="1">
    <citation type="submission" date="2023-09" db="EMBL/GenBank/DDBJ databases">
        <title>Genomes of two closely related lineages of the louse Polyplax serrata with different host specificities.</title>
        <authorList>
            <person name="Martinu J."/>
            <person name="Tarabai H."/>
            <person name="Stefka J."/>
            <person name="Hypsa V."/>
        </authorList>
    </citation>
    <scope>NUCLEOTIDE SEQUENCE [LARGE SCALE GENOMIC DNA]</scope>
    <source>
        <strain evidence="23">98ZLc_SE</strain>
    </source>
</reference>
<dbReference type="EMBL" id="JAWJWF010000004">
    <property type="protein sequence ID" value="KAK6634127.1"/>
    <property type="molecule type" value="Genomic_DNA"/>
</dbReference>
<dbReference type="PRINTS" id="PR00081">
    <property type="entry name" value="GDHRDH"/>
</dbReference>
<evidence type="ECO:0000256" key="10">
    <source>
        <dbReference type="ARBA" id="ARBA00047672"/>
    </source>
</evidence>
<dbReference type="Gene3D" id="3.40.50.720">
    <property type="entry name" value="NAD(P)-binding Rossmann-like Domain"/>
    <property type="match status" value="1"/>
</dbReference>
<accession>A0ABR1B3Q9</accession>
<comment type="catalytic activity">
    <reaction evidence="11">
        <text>14-hydroxy-(4Z,7Z,10Z,12E,16Z,19Z)-docosahexaenoate + NAD(+) = 14-oxo-(4Z,7Z,10Z,12E,16Z,19Z)-docosahexaenoate + NADH + H(+)</text>
        <dbReference type="Rhea" id="RHEA:48952"/>
        <dbReference type="ChEBI" id="CHEBI:15378"/>
        <dbReference type="ChEBI" id="CHEBI:57540"/>
        <dbReference type="ChEBI" id="CHEBI:57945"/>
        <dbReference type="ChEBI" id="CHEBI:90866"/>
        <dbReference type="ChEBI" id="CHEBI:90867"/>
    </reaction>
    <physiologicalReaction direction="left-to-right" evidence="11">
        <dbReference type="Rhea" id="RHEA:48953"/>
    </physiologicalReaction>
</comment>
<evidence type="ECO:0000256" key="13">
    <source>
        <dbReference type="ARBA" id="ARBA00048144"/>
    </source>
</evidence>
<dbReference type="PROSITE" id="PS00061">
    <property type="entry name" value="ADH_SHORT"/>
    <property type="match status" value="1"/>
</dbReference>
<evidence type="ECO:0000256" key="2">
    <source>
        <dbReference type="ARBA" id="ARBA00023002"/>
    </source>
</evidence>
<evidence type="ECO:0000256" key="14">
    <source>
        <dbReference type="ARBA" id="ARBA00048170"/>
    </source>
</evidence>
<evidence type="ECO:0000256" key="8">
    <source>
        <dbReference type="ARBA" id="ARBA00045705"/>
    </source>
</evidence>
<dbReference type="EC" id="1.1.1.232" evidence="4"/>
<comment type="similarity">
    <text evidence="1 22">Belongs to the short-chain dehydrogenases/reductases (SDR) family.</text>
</comment>
<comment type="catalytic activity">
    <reaction evidence="12">
        <text>15-oxo-(5S,6R)-dihydroxy-(7E,9E,11Z)-eicosatrienoate + NADH + H(+) = (5S,6R,15S)-trihydroxy-(7E,9E,11Z)-eicosatrienoate + NAD(+)</text>
        <dbReference type="Rhea" id="RHEA:41596"/>
        <dbReference type="ChEBI" id="CHEBI:15378"/>
        <dbReference type="ChEBI" id="CHEBI:57540"/>
        <dbReference type="ChEBI" id="CHEBI:57945"/>
        <dbReference type="ChEBI" id="CHEBI:78325"/>
        <dbReference type="ChEBI" id="CHEBI:78329"/>
    </reaction>
    <physiologicalReaction direction="left-to-right" evidence="12">
        <dbReference type="Rhea" id="RHEA:41597"/>
    </physiologicalReaction>
</comment>
<evidence type="ECO:0000256" key="18">
    <source>
        <dbReference type="ARBA" id="ARBA00048739"/>
    </source>
</evidence>
<organism evidence="23 24">
    <name type="scientific">Polyplax serrata</name>
    <name type="common">Common mouse louse</name>
    <dbReference type="NCBI Taxonomy" id="468196"/>
    <lineage>
        <taxon>Eukaryota</taxon>
        <taxon>Metazoa</taxon>
        <taxon>Ecdysozoa</taxon>
        <taxon>Arthropoda</taxon>
        <taxon>Hexapoda</taxon>
        <taxon>Insecta</taxon>
        <taxon>Pterygota</taxon>
        <taxon>Neoptera</taxon>
        <taxon>Paraneoptera</taxon>
        <taxon>Psocodea</taxon>
        <taxon>Troctomorpha</taxon>
        <taxon>Phthiraptera</taxon>
        <taxon>Anoplura</taxon>
        <taxon>Polyplacidae</taxon>
        <taxon>Polyplax</taxon>
    </lineage>
</organism>
<comment type="catalytic activity">
    <reaction evidence="15">
        <text>resolvin D2 + NAD(+) = 7-oxoresolvin D2 + NADH + H(+)</text>
        <dbReference type="Rhea" id="RHEA:53584"/>
        <dbReference type="ChEBI" id="CHEBI:15378"/>
        <dbReference type="ChEBI" id="CHEBI:57540"/>
        <dbReference type="ChEBI" id="CHEBI:57945"/>
        <dbReference type="ChEBI" id="CHEBI:133367"/>
        <dbReference type="ChEBI" id="CHEBI:137497"/>
    </reaction>
    <physiologicalReaction direction="left-to-right" evidence="15">
        <dbReference type="Rhea" id="RHEA:53585"/>
    </physiologicalReaction>
</comment>
<evidence type="ECO:0000256" key="19">
    <source>
        <dbReference type="ARBA" id="ARBA00048921"/>
    </source>
</evidence>
<comment type="caution">
    <text evidence="23">The sequence shown here is derived from an EMBL/GenBank/DDBJ whole genome shotgun (WGS) entry which is preliminary data.</text>
</comment>
<dbReference type="PANTHER" id="PTHR44229">
    <property type="entry name" value="15-HYDROXYPROSTAGLANDIN DEHYDROGENASE [NAD(+)]"/>
    <property type="match status" value="1"/>
</dbReference>
<evidence type="ECO:0000256" key="12">
    <source>
        <dbReference type="ARBA" id="ARBA00048140"/>
    </source>
</evidence>
<gene>
    <name evidence="23" type="ORF">RUM44_004735</name>
</gene>
<evidence type="ECO:0000256" key="6">
    <source>
        <dbReference type="ARBA" id="ARBA00041812"/>
    </source>
</evidence>
<evidence type="ECO:0000256" key="20">
    <source>
        <dbReference type="ARBA" id="ARBA00049151"/>
    </source>
</evidence>
<evidence type="ECO:0000313" key="24">
    <source>
        <dbReference type="Proteomes" id="UP001359485"/>
    </source>
</evidence>
<evidence type="ECO:0000256" key="22">
    <source>
        <dbReference type="RuleBase" id="RU000363"/>
    </source>
</evidence>
<evidence type="ECO:0000256" key="15">
    <source>
        <dbReference type="ARBA" id="ARBA00048393"/>
    </source>
</evidence>
<comment type="catalytic activity">
    <reaction evidence="21">
        <text>resolvin E1 + NAD(+) = 18-oxo-resolvin E1 + NADH + H(+)</text>
        <dbReference type="Rhea" id="RHEA:49244"/>
        <dbReference type="ChEBI" id="CHEBI:15378"/>
        <dbReference type="ChEBI" id="CHEBI:57540"/>
        <dbReference type="ChEBI" id="CHEBI:57945"/>
        <dbReference type="ChEBI" id="CHEBI:91000"/>
        <dbReference type="ChEBI" id="CHEBI:91001"/>
    </reaction>
    <physiologicalReaction direction="left-to-right" evidence="21">
        <dbReference type="Rhea" id="RHEA:49245"/>
    </physiologicalReaction>
</comment>
<evidence type="ECO:0000313" key="23">
    <source>
        <dbReference type="EMBL" id="KAK6634127.1"/>
    </source>
</evidence>
<protein>
    <recommendedName>
        <fullName evidence="5">15-hydroxyprostaglandin dehydrogenase [NAD(+)]</fullName>
        <ecNumber evidence="3">1.1.1.141</ecNumber>
        <ecNumber evidence="4">1.1.1.232</ecNumber>
    </recommendedName>
    <alternativeName>
        <fullName evidence="7">Eicosanoid/docosanoid dehydrogenase [NAD(+)]</fullName>
    </alternativeName>
    <alternativeName>
        <fullName evidence="6">Prostaglandin dehydrogenase 1</fullName>
    </alternativeName>
</protein>
<evidence type="ECO:0000256" key="4">
    <source>
        <dbReference type="ARBA" id="ARBA00039060"/>
    </source>
</evidence>
<dbReference type="PRINTS" id="PR00080">
    <property type="entry name" value="SDRFAMILY"/>
</dbReference>
<evidence type="ECO:0000256" key="21">
    <source>
        <dbReference type="ARBA" id="ARBA00049188"/>
    </source>
</evidence>
<evidence type="ECO:0000256" key="1">
    <source>
        <dbReference type="ARBA" id="ARBA00006484"/>
    </source>
</evidence>
<comment type="catalytic activity">
    <reaction evidence="14">
        <text>resolvin D1 + NAD(+) = 17-oxoresolvin D1 + NADH + H(+)</text>
        <dbReference type="Rhea" id="RHEA:50128"/>
        <dbReference type="ChEBI" id="CHEBI:15378"/>
        <dbReference type="ChEBI" id="CHEBI:57540"/>
        <dbReference type="ChEBI" id="CHEBI:57945"/>
        <dbReference type="ChEBI" id="CHEBI:132079"/>
        <dbReference type="ChEBI" id="CHEBI:132081"/>
    </reaction>
    <physiologicalReaction direction="left-to-right" evidence="14">
        <dbReference type="Rhea" id="RHEA:50129"/>
    </physiologicalReaction>
</comment>
<comment type="function">
    <text evidence="8">Catalyzes the NAD-dependent dehydrogenation (oxidation) of a broad array of hydroxylated polyunsaturated fatty acids (mainly eicosanoids and docosanoids, including prostaglandins, lipoxins and resolvins), yielding their corresponding keto (oxo) metabolites. Decreases the levels of the pro-proliferative prostaglandins such as prostaglandin E2 (whose activity is increased in cancer because of an increase in the expression of cyclooxygenase 2) and generates oxo-fatty acid products that can profoundly influence cell function by abrogating pro-inflammatory cytokine expression. Converts resolvins E1, D1 and D2 to their oxo products, which represents a mode of resolvin inactivation. Resolvin E1 plays important roles during the resolution phase of acute inflammation, while resolvins D1 and D2 have a unique role in obesity-induced adipose inflammation.</text>
</comment>
<comment type="catalytic activity">
    <reaction evidence="13">
        <text>(11R)-hydroxy-(5Z,8Z,12E,14Z)-eicosatetraenoate + NAD(+) = 11-oxo-(5Z,8Z,12E,14Z)-eicosatetraenoate + NADH + H(+)</text>
        <dbReference type="Rhea" id="RHEA:48640"/>
        <dbReference type="ChEBI" id="CHEBI:15378"/>
        <dbReference type="ChEBI" id="CHEBI:57540"/>
        <dbReference type="ChEBI" id="CHEBI:57945"/>
        <dbReference type="ChEBI" id="CHEBI:78836"/>
        <dbReference type="ChEBI" id="CHEBI:90697"/>
    </reaction>
    <physiologicalReaction direction="left-to-right" evidence="13">
        <dbReference type="Rhea" id="RHEA:48641"/>
    </physiologicalReaction>
</comment>
<sequence>MDLNDKATLVTGGASGIGKSIVEEFIKHGARVAICDINEQEGERLCKELCSKYGKEKAIFCECDVTDYTQFEEAFRTTIETFGGLDVVINNAGVMNDRLWELEVDVNLNGVIRGTLLAMQLMGRNKGGRGGVLVNVGSNCSIKPYTSVPIYSATKHAIIGLTRAFGDSYHLSRTGVRVFSLCPSATETNLIGDVRKQLLSEDYEKAWKQDTANVTAQKSEHVARCLLQVLPTASSGSVWLVENSLPPRQIDFSKT</sequence>
<comment type="catalytic activity">
    <reaction evidence="16">
        <text>lipoxin A4 + NAD(+) = 15-oxo-(5S,6R)-dihydroxy-(7E,9E,11Z,13E)-eicosatetraenoate + NADH + H(+)</text>
        <dbReference type="Rhea" id="RHEA:41572"/>
        <dbReference type="ChEBI" id="CHEBI:15378"/>
        <dbReference type="ChEBI" id="CHEBI:57540"/>
        <dbReference type="ChEBI" id="CHEBI:57945"/>
        <dbReference type="ChEBI" id="CHEBI:67026"/>
        <dbReference type="ChEBI" id="CHEBI:78311"/>
    </reaction>
    <physiologicalReaction direction="left-to-right" evidence="16">
        <dbReference type="Rhea" id="RHEA:41573"/>
    </physiologicalReaction>
</comment>
<dbReference type="EC" id="1.1.1.141" evidence="3"/>
<proteinExistence type="inferred from homology"/>
<dbReference type="PANTHER" id="PTHR44229:SF4">
    <property type="entry name" value="15-HYDROXYPROSTAGLANDIN DEHYDROGENASE [NAD(+)]"/>
    <property type="match status" value="1"/>
</dbReference>
<comment type="catalytic activity">
    <reaction evidence="20">
        <text>(15S)-hydroxy-(5Z,8Z,11Z,13E)-eicosatetraenoate + NAD(+) = 15-oxo-(5Z,8Z,11Z,13E)-eicosatetraenoate + NADH + H(+)</text>
        <dbReference type="Rhea" id="RHEA:23260"/>
        <dbReference type="ChEBI" id="CHEBI:15378"/>
        <dbReference type="ChEBI" id="CHEBI:57409"/>
        <dbReference type="ChEBI" id="CHEBI:57410"/>
        <dbReference type="ChEBI" id="CHEBI:57540"/>
        <dbReference type="ChEBI" id="CHEBI:57945"/>
        <dbReference type="EC" id="1.1.1.232"/>
    </reaction>
    <physiologicalReaction direction="left-to-right" evidence="20">
        <dbReference type="Rhea" id="RHEA:23261"/>
    </physiologicalReaction>
</comment>
<dbReference type="SUPFAM" id="SSF51735">
    <property type="entry name" value="NAD(P)-binding Rossmann-fold domains"/>
    <property type="match status" value="1"/>
</dbReference>
<dbReference type="Proteomes" id="UP001359485">
    <property type="component" value="Unassembled WGS sequence"/>
</dbReference>
<evidence type="ECO:0000256" key="3">
    <source>
        <dbReference type="ARBA" id="ARBA00038968"/>
    </source>
</evidence>
<dbReference type="Pfam" id="PF00106">
    <property type="entry name" value="adh_short"/>
    <property type="match status" value="1"/>
</dbReference>
<evidence type="ECO:0000256" key="17">
    <source>
        <dbReference type="ARBA" id="ARBA00048611"/>
    </source>
</evidence>
<comment type="catalytic activity">
    <reaction evidence="10">
        <text>resolvin D1 + NAD(+) = 8-oxoresolvin D1 + NADH + H(+)</text>
        <dbReference type="Rhea" id="RHEA:50124"/>
        <dbReference type="ChEBI" id="CHEBI:15378"/>
        <dbReference type="ChEBI" id="CHEBI:57540"/>
        <dbReference type="ChEBI" id="CHEBI:57945"/>
        <dbReference type="ChEBI" id="CHEBI:132079"/>
        <dbReference type="ChEBI" id="CHEBI:132080"/>
    </reaction>
    <physiologicalReaction direction="left-to-right" evidence="10">
        <dbReference type="Rhea" id="RHEA:50125"/>
    </physiologicalReaction>
</comment>
<keyword evidence="24" id="KW-1185">Reference proteome</keyword>
<dbReference type="InterPro" id="IPR020904">
    <property type="entry name" value="Sc_DH/Rdtase_CS"/>
</dbReference>